<sequence>MAWMAWVYTDALVIHPRIADWCRADAFLLEGGDVLLGVVRDVGSILVHPGQDEVVLIEPGARVGKCQGLEARNDDKGEVHIVYLM</sequence>
<organism evidence="1 2">
    <name type="scientific">Diaporthe vaccinii</name>
    <dbReference type="NCBI Taxonomy" id="105482"/>
    <lineage>
        <taxon>Eukaryota</taxon>
        <taxon>Fungi</taxon>
        <taxon>Dikarya</taxon>
        <taxon>Ascomycota</taxon>
        <taxon>Pezizomycotina</taxon>
        <taxon>Sordariomycetes</taxon>
        <taxon>Sordariomycetidae</taxon>
        <taxon>Diaporthales</taxon>
        <taxon>Diaporthaceae</taxon>
        <taxon>Diaporthe</taxon>
        <taxon>Diaporthe eres species complex</taxon>
    </lineage>
</organism>
<name>A0ABR4EE55_9PEZI</name>
<keyword evidence="2" id="KW-1185">Reference proteome</keyword>
<dbReference type="EMBL" id="JBAWTH010000063">
    <property type="protein sequence ID" value="KAL2280727.1"/>
    <property type="molecule type" value="Genomic_DNA"/>
</dbReference>
<comment type="caution">
    <text evidence="1">The sequence shown here is derived from an EMBL/GenBank/DDBJ whole genome shotgun (WGS) entry which is preliminary data.</text>
</comment>
<accession>A0ABR4EE55</accession>
<reference evidence="1 2" key="1">
    <citation type="submission" date="2024-03" db="EMBL/GenBank/DDBJ databases">
        <title>A high-quality draft genome sequence of Diaporthe vaccinii, a causative agent of upright dieback and viscid rot disease in cranberry plants.</title>
        <authorList>
            <person name="Sarrasin M."/>
            <person name="Lang B.F."/>
            <person name="Burger G."/>
        </authorList>
    </citation>
    <scope>NUCLEOTIDE SEQUENCE [LARGE SCALE GENOMIC DNA]</scope>
    <source>
        <strain evidence="1 2">IS7</strain>
    </source>
</reference>
<proteinExistence type="predicted"/>
<evidence type="ECO:0000313" key="2">
    <source>
        <dbReference type="Proteomes" id="UP001600888"/>
    </source>
</evidence>
<dbReference type="Proteomes" id="UP001600888">
    <property type="component" value="Unassembled WGS sequence"/>
</dbReference>
<evidence type="ECO:0000313" key="1">
    <source>
        <dbReference type="EMBL" id="KAL2280727.1"/>
    </source>
</evidence>
<gene>
    <name evidence="1" type="ORF">FJTKL_12254</name>
</gene>
<protein>
    <submittedName>
        <fullName evidence="1">Uncharacterized protein</fullName>
    </submittedName>
</protein>